<keyword evidence="7" id="KW-1185">Reference proteome</keyword>
<evidence type="ECO:0000256" key="4">
    <source>
        <dbReference type="ARBA" id="ARBA00023136"/>
    </source>
</evidence>
<evidence type="ECO:0000313" key="7">
    <source>
        <dbReference type="Proteomes" id="UP000198902"/>
    </source>
</evidence>
<evidence type="ECO:0000313" key="6">
    <source>
        <dbReference type="EMBL" id="CQR50969.1"/>
    </source>
</evidence>
<evidence type="ECO:0000256" key="5">
    <source>
        <dbReference type="HAMAP-Rule" id="MF_01361"/>
    </source>
</evidence>
<gene>
    <name evidence="6" type="ORF">BN996_02455</name>
</gene>
<feature type="transmembrane region" description="Helical" evidence="5">
    <location>
        <begin position="24"/>
        <end position="46"/>
    </location>
</feature>
<evidence type="ECO:0000256" key="3">
    <source>
        <dbReference type="ARBA" id="ARBA00022989"/>
    </source>
</evidence>
<dbReference type="RefSeq" id="WP_209446888.1">
    <property type="nucleotide sequence ID" value="NZ_CABLRR010000002.1"/>
</dbReference>
<comment type="similarity">
    <text evidence="5">Belongs to the UPF0391 family.</text>
</comment>
<keyword evidence="1 5" id="KW-1003">Cell membrane</keyword>
<evidence type="ECO:0000256" key="1">
    <source>
        <dbReference type="ARBA" id="ARBA00022475"/>
    </source>
</evidence>
<name>A0A0D6JT02_9EURY</name>
<organism evidence="6 7">
    <name type="scientific">Haloferax massiliensis</name>
    <dbReference type="NCBI Taxonomy" id="1476858"/>
    <lineage>
        <taxon>Archaea</taxon>
        <taxon>Methanobacteriati</taxon>
        <taxon>Methanobacteriota</taxon>
        <taxon>Stenosarchaea group</taxon>
        <taxon>Halobacteria</taxon>
        <taxon>Halobacteriales</taxon>
        <taxon>Haloferacaceae</taxon>
        <taxon>Haloferax</taxon>
    </lineage>
</organism>
<sequence>MTLASLAALGMPASAPLQAGGGGLLYYGIVFFVLAIVAGLAGFRGVAGLSMKVARILVVVFLVLAIVTFLL</sequence>
<dbReference type="GO" id="GO:0005886">
    <property type="term" value="C:plasma membrane"/>
    <property type="evidence" value="ECO:0007669"/>
    <property type="project" value="UniProtKB-UniRule"/>
</dbReference>
<dbReference type="AlphaFoldDB" id="A0A0D6JT02"/>
<keyword evidence="3 5" id="KW-1133">Transmembrane helix</keyword>
<dbReference type="HAMAP" id="MF_01361">
    <property type="entry name" value="UPF0391"/>
    <property type="match status" value="1"/>
</dbReference>
<dbReference type="EMBL" id="CSTE01000002">
    <property type="protein sequence ID" value="CQR50969.1"/>
    <property type="molecule type" value="Genomic_DNA"/>
</dbReference>
<protein>
    <recommendedName>
        <fullName evidence="5">UPF0391 membrane protein BN996_02455</fullName>
    </recommendedName>
</protein>
<dbReference type="Pfam" id="PF07043">
    <property type="entry name" value="DUF1328"/>
    <property type="match status" value="1"/>
</dbReference>
<dbReference type="Proteomes" id="UP000198902">
    <property type="component" value="Unassembled WGS sequence"/>
</dbReference>
<dbReference type="InterPro" id="IPR009760">
    <property type="entry name" value="DUF1328"/>
</dbReference>
<comment type="caution">
    <text evidence="5">Lacks conserved residue(s) required for the propagation of feature annotation.</text>
</comment>
<reference evidence="7" key="1">
    <citation type="submission" date="2015-03" db="EMBL/GenBank/DDBJ databases">
        <authorList>
            <person name="Urmite Genomes"/>
        </authorList>
    </citation>
    <scope>NUCLEOTIDE SEQUENCE [LARGE SCALE GENOMIC DNA]</scope>
    <source>
        <strain evidence="7">Arc-Hr</strain>
    </source>
</reference>
<keyword evidence="4 5" id="KW-0472">Membrane</keyword>
<accession>A0A0D6JT02</accession>
<proteinExistence type="inferred from homology"/>
<keyword evidence="2 5" id="KW-0812">Transmembrane</keyword>
<dbReference type="NCBIfam" id="NF010229">
    <property type="entry name" value="PRK13682.1-4"/>
    <property type="match status" value="1"/>
</dbReference>
<feature type="transmembrane region" description="Helical" evidence="5">
    <location>
        <begin position="53"/>
        <end position="70"/>
    </location>
</feature>
<evidence type="ECO:0000256" key="2">
    <source>
        <dbReference type="ARBA" id="ARBA00022692"/>
    </source>
</evidence>